<dbReference type="InterPro" id="IPR050583">
    <property type="entry name" value="Mycobacterial_A85_antigen"/>
</dbReference>
<dbReference type="InterPro" id="IPR029058">
    <property type="entry name" value="AB_hydrolase_fold"/>
</dbReference>
<gene>
    <name evidence="3" type="ORF">AOZ06_45550</name>
</gene>
<organism evidence="3 4">
    <name type="scientific">Kibdelosporangium phytohabitans</name>
    <dbReference type="NCBI Taxonomy" id="860235"/>
    <lineage>
        <taxon>Bacteria</taxon>
        <taxon>Bacillati</taxon>
        <taxon>Actinomycetota</taxon>
        <taxon>Actinomycetes</taxon>
        <taxon>Pseudonocardiales</taxon>
        <taxon>Pseudonocardiaceae</taxon>
        <taxon>Kibdelosporangium</taxon>
    </lineage>
</organism>
<dbReference type="EMBL" id="CP012752">
    <property type="protein sequence ID" value="ALG13165.1"/>
    <property type="molecule type" value="Genomic_DNA"/>
</dbReference>
<dbReference type="Gene3D" id="3.40.50.1820">
    <property type="entry name" value="alpha/beta hydrolase"/>
    <property type="match status" value="1"/>
</dbReference>
<reference evidence="3 4" key="1">
    <citation type="submission" date="2015-07" db="EMBL/GenBank/DDBJ databases">
        <title>Genome sequencing of Kibdelosporangium phytohabitans.</title>
        <authorList>
            <person name="Qin S."/>
            <person name="Xing K."/>
        </authorList>
    </citation>
    <scope>NUCLEOTIDE SEQUENCE [LARGE SCALE GENOMIC DNA]</scope>
    <source>
        <strain evidence="3 4">KLBMP1111</strain>
    </source>
</reference>
<dbReference type="Pfam" id="PF00756">
    <property type="entry name" value="Esterase"/>
    <property type="match status" value="1"/>
</dbReference>
<dbReference type="PANTHER" id="PTHR48098:SF1">
    <property type="entry name" value="DIACYLGLYCEROL ACYLTRANSFERASE_MYCOLYLTRANSFERASE AG85A"/>
    <property type="match status" value="1"/>
</dbReference>
<keyword evidence="2" id="KW-1133">Transmembrane helix</keyword>
<feature type="transmembrane region" description="Helical" evidence="2">
    <location>
        <begin position="39"/>
        <end position="61"/>
    </location>
</feature>
<name>A0A0N9IAM3_9PSEU</name>
<keyword evidence="2" id="KW-0472">Membrane</keyword>
<sequence length="436" mass="47472">MWDTVLDWDLVNGRGPIVATVVAVLACVALLIRRDRRWWIRTVPVLVGVSVAVTLLIWWLVEGVWQPFPDSLPLRVVAWAGCGVAGVGLAVVSLWKTSWRRRVAAVVVAVLAVVASMLNINAYYGQYPSLRGALGLPPANEIPFGDLTPPTETPFHTEPDRPLVESWQPPSNMPKQGKVTQAFIPSPVSRFPTTRQAYLYLPPAYLTDARPLLPVLVALPGQPGGPTDWINGGQIAATMDRYAAAHNGLAPIVVMPDATGSTLNNPLCVDSKLGANETYLTKDVPDWIRQNLQVDPDPKHWAVAGFSYGGTCALQLALRRPQVYPTFVDISGQQEPSLGTREKTVKEVFGGDEAAFHAINPLDLLATRKYPGSAGAFTVGSVDAYLPQQKVVYDAAIRNGLDAEWFEVPGPHNWHSWAAGFVKSLDWLAARLGLTR</sequence>
<protein>
    <recommendedName>
        <fullName evidence="5">Esterase</fullName>
    </recommendedName>
</protein>
<dbReference type="SUPFAM" id="SSF53474">
    <property type="entry name" value="alpha/beta-Hydrolases"/>
    <property type="match status" value="1"/>
</dbReference>
<evidence type="ECO:0000256" key="1">
    <source>
        <dbReference type="SAM" id="MobiDB-lite"/>
    </source>
</evidence>
<dbReference type="InterPro" id="IPR000801">
    <property type="entry name" value="Esterase-like"/>
</dbReference>
<feature type="transmembrane region" description="Helical" evidence="2">
    <location>
        <begin position="15"/>
        <end position="32"/>
    </location>
</feature>
<evidence type="ECO:0000313" key="4">
    <source>
        <dbReference type="Proteomes" id="UP000063699"/>
    </source>
</evidence>
<dbReference type="KEGG" id="kphy:AOZ06_45550"/>
<evidence type="ECO:0008006" key="5">
    <source>
        <dbReference type="Google" id="ProtNLM"/>
    </source>
</evidence>
<evidence type="ECO:0000313" key="3">
    <source>
        <dbReference type="EMBL" id="ALG13165.1"/>
    </source>
</evidence>
<dbReference type="GO" id="GO:0016747">
    <property type="term" value="F:acyltransferase activity, transferring groups other than amino-acyl groups"/>
    <property type="evidence" value="ECO:0007669"/>
    <property type="project" value="TreeGrafter"/>
</dbReference>
<dbReference type="PANTHER" id="PTHR48098">
    <property type="entry name" value="ENTEROCHELIN ESTERASE-RELATED"/>
    <property type="match status" value="1"/>
</dbReference>
<dbReference type="RefSeq" id="WP_054295054.1">
    <property type="nucleotide sequence ID" value="NZ_CP012752.1"/>
</dbReference>
<dbReference type="Proteomes" id="UP000063699">
    <property type="component" value="Chromosome"/>
</dbReference>
<keyword evidence="4" id="KW-1185">Reference proteome</keyword>
<dbReference type="AlphaFoldDB" id="A0A0N9IAM3"/>
<proteinExistence type="predicted"/>
<feature type="transmembrane region" description="Helical" evidence="2">
    <location>
        <begin position="76"/>
        <end position="95"/>
    </location>
</feature>
<keyword evidence="2" id="KW-0812">Transmembrane</keyword>
<evidence type="ECO:0000256" key="2">
    <source>
        <dbReference type="SAM" id="Phobius"/>
    </source>
</evidence>
<accession>A0A0N9IAM3</accession>
<feature type="transmembrane region" description="Helical" evidence="2">
    <location>
        <begin position="102"/>
        <end position="124"/>
    </location>
</feature>
<dbReference type="STRING" id="860235.AOZ06_45550"/>
<feature type="region of interest" description="Disordered" evidence="1">
    <location>
        <begin position="156"/>
        <end position="178"/>
    </location>
</feature>